<keyword evidence="7" id="KW-0560">Oxidoreductase</keyword>
<evidence type="ECO:0000256" key="13">
    <source>
        <dbReference type="ARBA" id="ARBA00038849"/>
    </source>
</evidence>
<evidence type="ECO:0000256" key="2">
    <source>
        <dbReference type="ARBA" id="ARBA00005189"/>
    </source>
</evidence>
<comment type="catalytic activity">
    <reaction evidence="16">
        <text>(2E)-tetradecenoyl-CoA + NADPH + H(+) = tetradecanoyl-CoA + NADP(+)</text>
        <dbReference type="Rhea" id="RHEA:44968"/>
        <dbReference type="ChEBI" id="CHEBI:15378"/>
        <dbReference type="ChEBI" id="CHEBI:57385"/>
        <dbReference type="ChEBI" id="CHEBI:57783"/>
        <dbReference type="ChEBI" id="CHEBI:58349"/>
        <dbReference type="ChEBI" id="CHEBI:61405"/>
    </reaction>
    <physiologicalReaction direction="left-to-right" evidence="16">
        <dbReference type="Rhea" id="RHEA:44969"/>
    </physiologicalReaction>
</comment>
<keyword evidence="22" id="KW-1185">Reference proteome</keyword>
<dbReference type="Proteomes" id="UP000050482">
    <property type="component" value="Unassembled WGS sequence"/>
</dbReference>
<comment type="catalytic activity">
    <reaction evidence="18">
        <text>a (2E)-enoyl-CoA + NADPH + H(+) = a 2,3-saturated acyl-CoA + NADP(+)</text>
        <dbReference type="Rhea" id="RHEA:33763"/>
        <dbReference type="ChEBI" id="CHEBI:15378"/>
        <dbReference type="ChEBI" id="CHEBI:57783"/>
        <dbReference type="ChEBI" id="CHEBI:58349"/>
        <dbReference type="ChEBI" id="CHEBI:58856"/>
        <dbReference type="ChEBI" id="CHEBI:65111"/>
        <dbReference type="EC" id="1.3.1.38"/>
    </reaction>
    <physiologicalReaction direction="left-to-right" evidence="18">
        <dbReference type="Rhea" id="RHEA:33764"/>
    </physiologicalReaction>
</comment>
<dbReference type="EMBL" id="LJCO01000096">
    <property type="protein sequence ID" value="KPV40799.1"/>
    <property type="molecule type" value="Genomic_DNA"/>
</dbReference>
<dbReference type="STRING" id="471514.AN477_21020"/>
<dbReference type="SUPFAM" id="SSF51735">
    <property type="entry name" value="NAD(P)-binding Rossmann-fold domains"/>
    <property type="match status" value="1"/>
</dbReference>
<evidence type="ECO:0000313" key="21">
    <source>
        <dbReference type="EMBL" id="KPV40799.1"/>
    </source>
</evidence>
<comment type="function">
    <text evidence="11">Participates in chain elongation of fatty acids. Catalyzes the reduction of trans-2-enoyl-CoAs of varying chain lengths from 6:1 to 16:1, having maximum activity with 10:1 CoA. Has no 2,4-dienoyl-CoA reductase activity.</text>
</comment>
<reference evidence="21 22" key="1">
    <citation type="submission" date="2015-09" db="EMBL/GenBank/DDBJ databases">
        <title>Draft genome sequence of Alicyclobacillus ferrooxydans DSM 22381.</title>
        <authorList>
            <person name="Hemp J."/>
        </authorList>
    </citation>
    <scope>NUCLEOTIDE SEQUENCE [LARGE SCALE GENOMIC DNA]</scope>
    <source>
        <strain evidence="21 22">TC-34</strain>
    </source>
</reference>
<comment type="catalytic activity">
    <reaction evidence="15">
        <text>(2E)-dodecenoyl-CoA + NADPH + H(+) = dodecanoyl-CoA + NADP(+)</text>
        <dbReference type="Rhea" id="RHEA:44964"/>
        <dbReference type="ChEBI" id="CHEBI:15378"/>
        <dbReference type="ChEBI" id="CHEBI:57330"/>
        <dbReference type="ChEBI" id="CHEBI:57375"/>
        <dbReference type="ChEBI" id="CHEBI:57783"/>
        <dbReference type="ChEBI" id="CHEBI:58349"/>
    </reaction>
    <physiologicalReaction direction="left-to-right" evidence="15">
        <dbReference type="Rhea" id="RHEA:44965"/>
    </physiologicalReaction>
</comment>
<dbReference type="InterPro" id="IPR002347">
    <property type="entry name" value="SDR_fam"/>
</dbReference>
<keyword evidence="10" id="KW-0275">Fatty acid biosynthesis</keyword>
<evidence type="ECO:0000256" key="6">
    <source>
        <dbReference type="ARBA" id="ARBA00022857"/>
    </source>
</evidence>
<keyword evidence="6" id="KW-0521">NADP</keyword>
<organism evidence="21 22">
    <name type="scientific">Alicyclobacillus ferrooxydans</name>
    <dbReference type="NCBI Taxonomy" id="471514"/>
    <lineage>
        <taxon>Bacteria</taxon>
        <taxon>Bacillati</taxon>
        <taxon>Bacillota</taxon>
        <taxon>Bacilli</taxon>
        <taxon>Bacillales</taxon>
        <taxon>Alicyclobacillaceae</taxon>
        <taxon>Alicyclobacillus</taxon>
    </lineage>
</organism>
<proteinExistence type="predicted"/>
<dbReference type="EC" id="1.3.1.38" evidence="13"/>
<dbReference type="Gene3D" id="3.40.50.720">
    <property type="entry name" value="NAD(P)-binding Rossmann-like Domain"/>
    <property type="match status" value="1"/>
</dbReference>
<comment type="pathway">
    <text evidence="2">Lipid metabolism.</text>
</comment>
<evidence type="ECO:0000256" key="20">
    <source>
        <dbReference type="ARBA" id="ARBA00049559"/>
    </source>
</evidence>
<dbReference type="AlphaFoldDB" id="A0A0P9GL00"/>
<dbReference type="RefSeq" id="WP_054971152.1">
    <property type="nucleotide sequence ID" value="NZ_LJCO01000096.1"/>
</dbReference>
<dbReference type="GO" id="GO:0006633">
    <property type="term" value="P:fatty acid biosynthetic process"/>
    <property type="evidence" value="ECO:0007669"/>
    <property type="project" value="UniProtKB-KW"/>
</dbReference>
<evidence type="ECO:0000256" key="4">
    <source>
        <dbReference type="ARBA" id="ARBA00022553"/>
    </source>
</evidence>
<evidence type="ECO:0000256" key="15">
    <source>
        <dbReference type="ARBA" id="ARBA00047570"/>
    </source>
</evidence>
<gene>
    <name evidence="21" type="ORF">AN477_21020</name>
</gene>
<evidence type="ECO:0000256" key="3">
    <source>
        <dbReference type="ARBA" id="ARBA00022516"/>
    </source>
</evidence>
<dbReference type="GO" id="GO:0033306">
    <property type="term" value="P:phytol metabolic process"/>
    <property type="evidence" value="ECO:0007669"/>
    <property type="project" value="TreeGrafter"/>
</dbReference>
<evidence type="ECO:0000256" key="12">
    <source>
        <dbReference type="ARBA" id="ARBA00038622"/>
    </source>
</evidence>
<protein>
    <recommendedName>
        <fullName evidence="14">Peroxisomal trans-2-enoyl-CoA reductase</fullName>
        <ecNumber evidence="13">1.3.1.38</ecNumber>
    </recommendedName>
</protein>
<accession>A0A0P9GL00</accession>
<dbReference type="Pfam" id="PF13561">
    <property type="entry name" value="adh_short_C2"/>
    <property type="match status" value="1"/>
</dbReference>
<dbReference type="PATRIC" id="fig|471514.4.peg.1703"/>
<evidence type="ECO:0000256" key="10">
    <source>
        <dbReference type="ARBA" id="ARBA00023160"/>
    </source>
</evidence>
<name>A0A0P9GL00_9BACL</name>
<evidence type="ECO:0000256" key="16">
    <source>
        <dbReference type="ARBA" id="ARBA00048686"/>
    </source>
</evidence>
<evidence type="ECO:0000256" key="19">
    <source>
        <dbReference type="ARBA" id="ARBA00049386"/>
    </source>
</evidence>
<keyword evidence="5" id="KW-0276">Fatty acid metabolism</keyword>
<evidence type="ECO:0000313" key="22">
    <source>
        <dbReference type="Proteomes" id="UP000050482"/>
    </source>
</evidence>
<evidence type="ECO:0000256" key="14">
    <source>
        <dbReference type="ARBA" id="ARBA00041063"/>
    </source>
</evidence>
<dbReference type="GO" id="GO:0019166">
    <property type="term" value="F:trans-2-enoyl-CoA reductase (NADPH) activity"/>
    <property type="evidence" value="ECO:0007669"/>
    <property type="project" value="UniProtKB-EC"/>
</dbReference>
<dbReference type="PANTHER" id="PTHR24317:SF7">
    <property type="entry name" value="PEROXISOMAL TRANS-2-ENOYL-COA REDUCTASE"/>
    <property type="match status" value="1"/>
</dbReference>
<evidence type="ECO:0000256" key="9">
    <source>
        <dbReference type="ARBA" id="ARBA00023140"/>
    </source>
</evidence>
<comment type="subcellular location">
    <subcellularLocation>
        <location evidence="1">Peroxisome</location>
    </subcellularLocation>
</comment>
<sequence length="65" mass="6980">MKIMQNPSFCNPVVDKTPQRRLGLPEEIAEAVCFLASPESSFITGATLHVDGGFLAGHPQIVPSE</sequence>
<evidence type="ECO:0000256" key="1">
    <source>
        <dbReference type="ARBA" id="ARBA00004275"/>
    </source>
</evidence>
<comment type="catalytic activity">
    <reaction evidence="19">
        <text>(2E)-decenoyl-CoA + NADPH + H(+) = decanoyl-CoA + NADP(+)</text>
        <dbReference type="Rhea" id="RHEA:44960"/>
        <dbReference type="ChEBI" id="CHEBI:15378"/>
        <dbReference type="ChEBI" id="CHEBI:57783"/>
        <dbReference type="ChEBI" id="CHEBI:58349"/>
        <dbReference type="ChEBI" id="CHEBI:61406"/>
        <dbReference type="ChEBI" id="CHEBI:61430"/>
    </reaction>
    <physiologicalReaction direction="left-to-right" evidence="19">
        <dbReference type="Rhea" id="RHEA:44961"/>
    </physiologicalReaction>
</comment>
<keyword evidence="8" id="KW-0443">Lipid metabolism</keyword>
<dbReference type="OrthoDB" id="9803333at2"/>
<dbReference type="InterPro" id="IPR036291">
    <property type="entry name" value="NAD(P)-bd_dom_sf"/>
</dbReference>
<evidence type="ECO:0000256" key="8">
    <source>
        <dbReference type="ARBA" id="ARBA00023098"/>
    </source>
</evidence>
<evidence type="ECO:0000256" key="17">
    <source>
        <dbReference type="ARBA" id="ARBA00049108"/>
    </source>
</evidence>
<comment type="catalytic activity">
    <reaction evidence="17">
        <text>(2E)-hexenoyl-CoA + NADPH + H(+) = hexanoyl-CoA + NADP(+)</text>
        <dbReference type="Rhea" id="RHEA:44956"/>
        <dbReference type="ChEBI" id="CHEBI:15378"/>
        <dbReference type="ChEBI" id="CHEBI:57783"/>
        <dbReference type="ChEBI" id="CHEBI:58349"/>
        <dbReference type="ChEBI" id="CHEBI:62077"/>
        <dbReference type="ChEBI" id="CHEBI:62620"/>
    </reaction>
    <physiologicalReaction direction="left-to-right" evidence="17">
        <dbReference type="Rhea" id="RHEA:44957"/>
    </physiologicalReaction>
</comment>
<dbReference type="PANTHER" id="PTHR24317">
    <property type="entry name" value="PEROXISOMAL TRANS-2-ENOYL-COA REDUCTASE"/>
    <property type="match status" value="1"/>
</dbReference>
<dbReference type="InterPro" id="IPR052388">
    <property type="entry name" value="Peroxisomal_t2-enoyl-CoA_red"/>
</dbReference>
<evidence type="ECO:0000256" key="5">
    <source>
        <dbReference type="ARBA" id="ARBA00022832"/>
    </source>
</evidence>
<comment type="subunit">
    <text evidence="12">Interacts with PEX5, probably required to target it into peroxisomes.</text>
</comment>
<comment type="caution">
    <text evidence="21">The sequence shown here is derived from an EMBL/GenBank/DDBJ whole genome shotgun (WGS) entry which is preliminary data.</text>
</comment>
<keyword evidence="3" id="KW-0444">Lipid biosynthesis</keyword>
<evidence type="ECO:0000256" key="7">
    <source>
        <dbReference type="ARBA" id="ARBA00023002"/>
    </source>
</evidence>
<evidence type="ECO:0000256" key="18">
    <source>
        <dbReference type="ARBA" id="ARBA00049251"/>
    </source>
</evidence>
<evidence type="ECO:0000256" key="11">
    <source>
        <dbReference type="ARBA" id="ARBA00037124"/>
    </source>
</evidence>
<keyword evidence="4" id="KW-0597">Phosphoprotein</keyword>
<keyword evidence="9" id="KW-0576">Peroxisome</keyword>
<comment type="catalytic activity">
    <reaction evidence="20">
        <text>(2E)-octenoyl-CoA + NADPH + H(+) = octanoyl-CoA + NADP(+)</text>
        <dbReference type="Rhea" id="RHEA:44952"/>
        <dbReference type="ChEBI" id="CHEBI:15378"/>
        <dbReference type="ChEBI" id="CHEBI:57386"/>
        <dbReference type="ChEBI" id="CHEBI:57783"/>
        <dbReference type="ChEBI" id="CHEBI:58349"/>
        <dbReference type="ChEBI" id="CHEBI:62242"/>
    </reaction>
    <physiologicalReaction direction="left-to-right" evidence="20">
        <dbReference type="Rhea" id="RHEA:44953"/>
    </physiologicalReaction>
</comment>